<name>A0A1F5DPD2_9BACT</name>
<comment type="subunit">
    <text evidence="3">Heptamer of 7 subunits arranged in a ring.</text>
</comment>
<evidence type="ECO:0000256" key="3">
    <source>
        <dbReference type="RuleBase" id="RU000535"/>
    </source>
</evidence>
<dbReference type="InterPro" id="IPR011032">
    <property type="entry name" value="GroES-like_sf"/>
</dbReference>
<evidence type="ECO:0000256" key="1">
    <source>
        <dbReference type="ARBA" id="ARBA00006975"/>
    </source>
</evidence>
<dbReference type="GO" id="GO:0051082">
    <property type="term" value="F:unfolded protein binding"/>
    <property type="evidence" value="ECO:0007669"/>
    <property type="project" value="TreeGrafter"/>
</dbReference>
<dbReference type="Pfam" id="PF00166">
    <property type="entry name" value="Cpn10"/>
    <property type="match status" value="1"/>
</dbReference>
<dbReference type="GO" id="GO:0051087">
    <property type="term" value="F:protein-folding chaperone binding"/>
    <property type="evidence" value="ECO:0007669"/>
    <property type="project" value="TreeGrafter"/>
</dbReference>
<comment type="similarity">
    <text evidence="1 3">Belongs to the GroES chaperonin family.</text>
</comment>
<dbReference type="PRINTS" id="PR00297">
    <property type="entry name" value="CHAPERONIN10"/>
</dbReference>
<protein>
    <recommendedName>
        <fullName evidence="3">10 kDa chaperonin</fullName>
    </recommendedName>
</protein>
<dbReference type="FunFam" id="2.30.33.40:FF:000001">
    <property type="entry name" value="10 kDa chaperonin"/>
    <property type="match status" value="1"/>
</dbReference>
<dbReference type="GO" id="GO:0046872">
    <property type="term" value="F:metal ion binding"/>
    <property type="evidence" value="ECO:0007669"/>
    <property type="project" value="TreeGrafter"/>
</dbReference>
<evidence type="ECO:0000256" key="2">
    <source>
        <dbReference type="ARBA" id="ARBA00023186"/>
    </source>
</evidence>
<gene>
    <name evidence="4" type="ORF">A3E73_00175</name>
</gene>
<keyword evidence="2 3" id="KW-0143">Chaperone</keyword>
<dbReference type="EMBL" id="MEZN01000004">
    <property type="protein sequence ID" value="OGD56982.1"/>
    <property type="molecule type" value="Genomic_DNA"/>
</dbReference>
<dbReference type="SUPFAM" id="SSF50129">
    <property type="entry name" value="GroES-like"/>
    <property type="match status" value="1"/>
</dbReference>
<dbReference type="PANTHER" id="PTHR10772">
    <property type="entry name" value="10 KDA HEAT SHOCK PROTEIN"/>
    <property type="match status" value="1"/>
</dbReference>
<evidence type="ECO:0000313" key="5">
    <source>
        <dbReference type="Proteomes" id="UP000176791"/>
    </source>
</evidence>
<dbReference type="Proteomes" id="UP000176791">
    <property type="component" value="Unassembled WGS sequence"/>
</dbReference>
<dbReference type="GO" id="GO:0005524">
    <property type="term" value="F:ATP binding"/>
    <property type="evidence" value="ECO:0007669"/>
    <property type="project" value="InterPro"/>
</dbReference>
<dbReference type="Gene3D" id="2.30.33.40">
    <property type="entry name" value="GroES chaperonin"/>
    <property type="match status" value="1"/>
</dbReference>
<proteinExistence type="inferred from homology"/>
<dbReference type="CDD" id="cd00320">
    <property type="entry name" value="cpn10"/>
    <property type="match status" value="1"/>
</dbReference>
<dbReference type="PANTHER" id="PTHR10772:SF63">
    <property type="entry name" value="20 KDA CHAPERONIN, CHLOROPLASTIC"/>
    <property type="match status" value="1"/>
</dbReference>
<evidence type="ECO:0000313" key="4">
    <source>
        <dbReference type="EMBL" id="OGD56982.1"/>
    </source>
</evidence>
<accession>A0A1F5DPD2</accession>
<dbReference type="AlphaFoldDB" id="A0A1F5DPD2"/>
<comment type="caution">
    <text evidence="4">The sequence shown here is derived from an EMBL/GenBank/DDBJ whole genome shotgun (WGS) entry which is preliminary data.</text>
</comment>
<dbReference type="GO" id="GO:0044183">
    <property type="term" value="F:protein folding chaperone"/>
    <property type="evidence" value="ECO:0007669"/>
    <property type="project" value="InterPro"/>
</dbReference>
<dbReference type="InterPro" id="IPR037124">
    <property type="entry name" value="Chaperonin_GroES_sf"/>
</dbReference>
<dbReference type="STRING" id="1797460.A3E73_00175"/>
<sequence length="106" mass="11508">MADLKDLKKKLQPAAGYLLVEPVAAQKKTAAGIYLPDSHDEKPQQAKVVAVGADEITDSGTKRPSPCKVGDTIIYKKWGGNEVKLGITDKDEVLFIEFKDVLAIVK</sequence>
<dbReference type="SMART" id="SM00883">
    <property type="entry name" value="Cpn10"/>
    <property type="match status" value="1"/>
</dbReference>
<dbReference type="InterPro" id="IPR020818">
    <property type="entry name" value="Chaperonin_GroES"/>
</dbReference>
<organism evidence="4 5">
    <name type="scientific">Candidatus Beckwithbacteria bacterium RIFCSPHIGHO2_12_FULL_47_17</name>
    <dbReference type="NCBI Taxonomy" id="1797460"/>
    <lineage>
        <taxon>Bacteria</taxon>
        <taxon>Candidatus Beckwithiibacteriota</taxon>
    </lineage>
</organism>
<comment type="function">
    <text evidence="3">Together with the chaperonin GroEL, plays an essential role in assisting protein folding. The GroEL-GroES system forms a nano-cage that allows encapsulation of the non-native substrate proteins and provides a physical environment optimized to promote and accelerate protein folding. GroES binds to the apical surface of the GroEL ring, thereby capping the opening of the GroEL channel.</text>
</comment>
<reference evidence="4 5" key="1">
    <citation type="journal article" date="2016" name="Nat. Commun.">
        <title>Thousands of microbial genomes shed light on interconnected biogeochemical processes in an aquifer system.</title>
        <authorList>
            <person name="Anantharaman K."/>
            <person name="Brown C.T."/>
            <person name="Hug L.A."/>
            <person name="Sharon I."/>
            <person name="Castelle C.J."/>
            <person name="Probst A.J."/>
            <person name="Thomas B.C."/>
            <person name="Singh A."/>
            <person name="Wilkins M.J."/>
            <person name="Karaoz U."/>
            <person name="Brodie E.L."/>
            <person name="Williams K.H."/>
            <person name="Hubbard S.S."/>
            <person name="Banfield J.F."/>
        </authorList>
    </citation>
    <scope>NUCLEOTIDE SEQUENCE [LARGE SCALE GENOMIC DNA]</scope>
</reference>